<evidence type="ECO:0000313" key="1">
    <source>
        <dbReference type="EMBL" id="KPL75516.1"/>
    </source>
</evidence>
<dbReference type="Proteomes" id="UP000050417">
    <property type="component" value="Unassembled WGS sequence"/>
</dbReference>
<gene>
    <name evidence="1" type="ORF">ADN00_12780</name>
</gene>
<comment type="caution">
    <text evidence="1">The sequence shown here is derived from an EMBL/GenBank/DDBJ whole genome shotgun (WGS) entry which is preliminary data.</text>
</comment>
<dbReference type="EMBL" id="LGCL01000027">
    <property type="protein sequence ID" value="KPL75516.1"/>
    <property type="molecule type" value="Genomic_DNA"/>
</dbReference>
<dbReference type="STRING" id="1134406.ADN00_12780"/>
<name>A0A0P6X334_9CHLR</name>
<proteinExistence type="predicted"/>
<reference evidence="1 2" key="1">
    <citation type="submission" date="2015-07" db="EMBL/GenBank/DDBJ databases">
        <title>Genome sequence of Ornatilinea apprima DSM 23815.</title>
        <authorList>
            <person name="Hemp J."/>
            <person name="Ward L.M."/>
            <person name="Pace L.A."/>
            <person name="Fischer W.W."/>
        </authorList>
    </citation>
    <scope>NUCLEOTIDE SEQUENCE [LARGE SCALE GENOMIC DNA]</scope>
    <source>
        <strain evidence="1 2">P3M-1</strain>
    </source>
</reference>
<organism evidence="1 2">
    <name type="scientific">Ornatilinea apprima</name>
    <dbReference type="NCBI Taxonomy" id="1134406"/>
    <lineage>
        <taxon>Bacteria</taxon>
        <taxon>Bacillati</taxon>
        <taxon>Chloroflexota</taxon>
        <taxon>Anaerolineae</taxon>
        <taxon>Anaerolineales</taxon>
        <taxon>Anaerolineaceae</taxon>
        <taxon>Ornatilinea</taxon>
    </lineage>
</organism>
<keyword evidence="2" id="KW-1185">Reference proteome</keyword>
<accession>A0A0P6X334</accession>
<dbReference type="RefSeq" id="WP_075063409.1">
    <property type="nucleotide sequence ID" value="NZ_LGCL01000027.1"/>
</dbReference>
<dbReference type="AlphaFoldDB" id="A0A0P6X334"/>
<sequence>MSVHPLVAHQHTQEAMRLIERGECEVGFGLLLDLLKADPHNRCANRALVTLATRGELKFLQLGAFARAAPGFTRCGKFIRADWPGRKPRAQ</sequence>
<protein>
    <submittedName>
        <fullName evidence="1">Uncharacterized protein</fullName>
    </submittedName>
</protein>
<evidence type="ECO:0000313" key="2">
    <source>
        <dbReference type="Proteomes" id="UP000050417"/>
    </source>
</evidence>